<comment type="function">
    <text evidence="6">Serine hydrolase involved in the detoxification of formaldehyde.</text>
</comment>
<evidence type="ECO:0000256" key="1">
    <source>
        <dbReference type="ARBA" id="ARBA00005622"/>
    </source>
</evidence>
<accession>A0ABR3FZS9</accession>
<dbReference type="EMBL" id="JBAHYK010000022">
    <property type="protein sequence ID" value="KAL0580821.1"/>
    <property type="molecule type" value="Genomic_DNA"/>
</dbReference>
<reference evidence="7 8" key="1">
    <citation type="submission" date="2024-02" db="EMBL/GenBank/DDBJ databases">
        <title>A draft genome for the cacao thread blight pathogen Marasmius crinis-equi.</title>
        <authorList>
            <person name="Cohen S.P."/>
            <person name="Baruah I.K."/>
            <person name="Amoako-Attah I."/>
            <person name="Bukari Y."/>
            <person name="Meinhardt L.W."/>
            <person name="Bailey B.A."/>
        </authorList>
    </citation>
    <scope>NUCLEOTIDE SEQUENCE [LARGE SCALE GENOMIC DNA]</scope>
    <source>
        <strain evidence="7 8">GH-76</strain>
    </source>
</reference>
<dbReference type="InterPro" id="IPR014186">
    <property type="entry name" value="S-formylglutathione_hydrol"/>
</dbReference>
<proteinExistence type="inferred from homology"/>
<dbReference type="InterPro" id="IPR000801">
    <property type="entry name" value="Esterase-like"/>
</dbReference>
<dbReference type="NCBIfam" id="TIGR02821">
    <property type="entry name" value="fghA_ester_D"/>
    <property type="match status" value="1"/>
</dbReference>
<evidence type="ECO:0000256" key="5">
    <source>
        <dbReference type="ARBA" id="ARBA00022801"/>
    </source>
</evidence>
<dbReference type="PANTHER" id="PTHR10061">
    <property type="entry name" value="S-FORMYLGLUTATHIONE HYDROLASE"/>
    <property type="match status" value="1"/>
</dbReference>
<keyword evidence="5 6" id="KW-0378">Hydrolase</keyword>
<comment type="caution">
    <text evidence="7">The sequence shown here is derived from an EMBL/GenBank/DDBJ whole genome shotgun (WGS) entry which is preliminary data.</text>
</comment>
<dbReference type="EC" id="3.1.2.12" evidence="2 6"/>
<dbReference type="PANTHER" id="PTHR10061:SF0">
    <property type="entry name" value="S-FORMYLGLUTATHIONE HYDROLASE"/>
    <property type="match status" value="1"/>
</dbReference>
<evidence type="ECO:0000256" key="6">
    <source>
        <dbReference type="RuleBase" id="RU363068"/>
    </source>
</evidence>
<organism evidence="7 8">
    <name type="scientific">Marasmius crinis-equi</name>
    <dbReference type="NCBI Taxonomy" id="585013"/>
    <lineage>
        <taxon>Eukaryota</taxon>
        <taxon>Fungi</taxon>
        <taxon>Dikarya</taxon>
        <taxon>Basidiomycota</taxon>
        <taxon>Agaricomycotina</taxon>
        <taxon>Agaricomycetes</taxon>
        <taxon>Agaricomycetidae</taxon>
        <taxon>Agaricales</taxon>
        <taxon>Marasmiineae</taxon>
        <taxon>Marasmiaceae</taxon>
        <taxon>Marasmius</taxon>
    </lineage>
</organism>
<evidence type="ECO:0000256" key="3">
    <source>
        <dbReference type="ARBA" id="ARBA00016774"/>
    </source>
</evidence>
<comment type="catalytic activity">
    <reaction evidence="6">
        <text>S-formylglutathione + H2O = formate + glutathione + H(+)</text>
        <dbReference type="Rhea" id="RHEA:14961"/>
        <dbReference type="ChEBI" id="CHEBI:15377"/>
        <dbReference type="ChEBI" id="CHEBI:15378"/>
        <dbReference type="ChEBI" id="CHEBI:15740"/>
        <dbReference type="ChEBI" id="CHEBI:57688"/>
        <dbReference type="ChEBI" id="CHEBI:57925"/>
        <dbReference type="EC" id="3.1.2.12"/>
    </reaction>
</comment>
<dbReference type="Proteomes" id="UP001465976">
    <property type="component" value="Unassembled WGS sequence"/>
</dbReference>
<comment type="similarity">
    <text evidence="1 6">Belongs to the esterase D family.</text>
</comment>
<gene>
    <name evidence="7" type="ORF">V5O48_001197</name>
</gene>
<dbReference type="Gene3D" id="3.40.50.1820">
    <property type="entry name" value="alpha/beta hydrolase"/>
    <property type="match status" value="1"/>
</dbReference>
<comment type="subcellular location">
    <subcellularLocation>
        <location evidence="6">Cytoplasm</location>
    </subcellularLocation>
</comment>
<keyword evidence="4 6" id="KW-0719">Serine esterase</keyword>
<dbReference type="Pfam" id="PF00756">
    <property type="entry name" value="Esterase"/>
    <property type="match status" value="1"/>
</dbReference>
<evidence type="ECO:0000256" key="4">
    <source>
        <dbReference type="ARBA" id="ARBA00022487"/>
    </source>
</evidence>
<dbReference type="SUPFAM" id="SSF53474">
    <property type="entry name" value="alpha/beta-Hydrolases"/>
    <property type="match status" value="1"/>
</dbReference>
<protein>
    <recommendedName>
        <fullName evidence="3 6">S-formylglutathione hydrolase</fullName>
        <ecNumber evidence="2 6">3.1.2.12</ecNumber>
    </recommendedName>
</protein>
<sequence>MSTTVPLEKVSSNKTFEGELIKFKFKSASLGGLDANFNLFLPPNASATNKVPVLIYLSGLTCTEDNGAQKGAFLGPASSQGIAILFPDTSPRGANIQGEDDDWDFGTGAGFYLNATNPKYSAHYNMATHVTLELPQIIEAAGLPIDWKRQSIFGHSMGGHGALTLYLTTGKQYRSASAFAPIANPTKCPWGQKAFDGYLQGGVEEAKDKYDATELITKNKDPVHILVDYGTGDNFYKQGQLLPENFLKAARDAGYDEVQVRVRSQEGYDHSYYFISTFASDHVHFHANFLKA</sequence>
<name>A0ABR3FZS9_9AGAR</name>
<dbReference type="InterPro" id="IPR029058">
    <property type="entry name" value="AB_hydrolase_fold"/>
</dbReference>
<keyword evidence="8" id="KW-1185">Reference proteome</keyword>
<evidence type="ECO:0000256" key="2">
    <source>
        <dbReference type="ARBA" id="ARBA00012479"/>
    </source>
</evidence>
<keyword evidence="6" id="KW-0963">Cytoplasm</keyword>
<evidence type="ECO:0000313" key="7">
    <source>
        <dbReference type="EMBL" id="KAL0580821.1"/>
    </source>
</evidence>
<evidence type="ECO:0000313" key="8">
    <source>
        <dbReference type="Proteomes" id="UP001465976"/>
    </source>
</evidence>